<reference evidence="3 4" key="1">
    <citation type="submission" date="2022-08" db="EMBL/GenBank/DDBJ databases">
        <title>Reclassification of Massilia species as members of the genera Telluria, Duganella, Pseudoduganella, Mokoshia gen. nov. and Zemynaea gen. nov. using orthogonal and non-orthogonal genome-based approaches.</title>
        <authorList>
            <person name="Bowman J.P."/>
        </authorList>
    </citation>
    <scope>NUCLEOTIDE SEQUENCE [LARGE SCALE GENOMIC DNA]</scope>
    <source>
        <strain evidence="3 4">JCM 31606</strain>
    </source>
</reference>
<protein>
    <submittedName>
        <fullName evidence="3">Uncharacterized protein</fullName>
    </submittedName>
</protein>
<keyword evidence="4" id="KW-1185">Reference proteome</keyword>
<proteinExistence type="predicted"/>
<keyword evidence="2" id="KW-0732">Signal</keyword>
<feature type="chain" id="PRO_5046546668" evidence="2">
    <location>
        <begin position="20"/>
        <end position="157"/>
    </location>
</feature>
<dbReference type="Proteomes" id="UP001204621">
    <property type="component" value="Unassembled WGS sequence"/>
</dbReference>
<evidence type="ECO:0000256" key="2">
    <source>
        <dbReference type="SAM" id="SignalP"/>
    </source>
</evidence>
<dbReference type="EMBL" id="JANUGU010000001">
    <property type="protein sequence ID" value="MCS0657726.1"/>
    <property type="molecule type" value="Genomic_DNA"/>
</dbReference>
<evidence type="ECO:0000313" key="3">
    <source>
        <dbReference type="EMBL" id="MCS0657726.1"/>
    </source>
</evidence>
<dbReference type="RefSeq" id="WP_258810869.1">
    <property type="nucleotide sequence ID" value="NZ_JANUGU010000001.1"/>
</dbReference>
<sequence length="157" mass="17846">MKKILIGAALVAVSASALAQNVSIAVGQPGFFGRIDIGDTRPVLVDTRPVVIAAPRYAVQPMYLRVPQYQRAHWGRYCGAYGACGAPVYFVTDDWYERVYVPHYREVYSYGPPRGEWRDRDRDHHDNGRGHAYGRYKDKDRDDDDRGHGRGHGHDRD</sequence>
<feature type="signal peptide" evidence="2">
    <location>
        <begin position="1"/>
        <end position="19"/>
    </location>
</feature>
<name>A0ABT2CVW0_9BURK</name>
<comment type="caution">
    <text evidence="3">The sequence shown here is derived from an EMBL/GenBank/DDBJ whole genome shotgun (WGS) entry which is preliminary data.</text>
</comment>
<feature type="region of interest" description="Disordered" evidence="1">
    <location>
        <begin position="115"/>
        <end position="157"/>
    </location>
</feature>
<evidence type="ECO:0000313" key="4">
    <source>
        <dbReference type="Proteomes" id="UP001204621"/>
    </source>
</evidence>
<evidence type="ECO:0000256" key="1">
    <source>
        <dbReference type="SAM" id="MobiDB-lite"/>
    </source>
</evidence>
<accession>A0ABT2CVW0</accession>
<gene>
    <name evidence="3" type="ORF">NX778_06575</name>
</gene>
<organism evidence="3 4">
    <name type="scientific">Massilia terrae</name>
    <dbReference type="NCBI Taxonomy" id="1811224"/>
    <lineage>
        <taxon>Bacteria</taxon>
        <taxon>Pseudomonadati</taxon>
        <taxon>Pseudomonadota</taxon>
        <taxon>Betaproteobacteria</taxon>
        <taxon>Burkholderiales</taxon>
        <taxon>Oxalobacteraceae</taxon>
        <taxon>Telluria group</taxon>
        <taxon>Massilia</taxon>
    </lineage>
</organism>